<dbReference type="UniPathway" id="UPA00148">
    <property type="reaction ID" value="UER00227"/>
</dbReference>
<evidence type="ECO:0000313" key="7">
    <source>
        <dbReference type="Proteomes" id="UP000467132"/>
    </source>
</evidence>
<keyword evidence="2 5" id="KW-0489">Methyltransferase</keyword>
<dbReference type="PANTHER" id="PTHR35863">
    <property type="entry name" value="COBALT-PRECORRIN-5B C(1)-METHYLTRANSFERASE"/>
    <property type="match status" value="1"/>
</dbReference>
<dbReference type="AlphaFoldDB" id="A0A845QXH4"/>
<dbReference type="EC" id="2.1.1.195" evidence="5"/>
<dbReference type="OrthoDB" id="6439987at2"/>
<comment type="caution">
    <text evidence="6">The sequence shown here is derived from an EMBL/GenBank/DDBJ whole genome shotgun (WGS) entry which is preliminary data.</text>
</comment>
<evidence type="ECO:0000256" key="3">
    <source>
        <dbReference type="ARBA" id="ARBA00022679"/>
    </source>
</evidence>
<comment type="pathway">
    <text evidence="5">Cofactor biosynthesis; adenosylcobalamin biosynthesis; cob(II)yrinate a,c-diamide from sirohydrochlorin (anaerobic route): step 6/10.</text>
</comment>
<evidence type="ECO:0000256" key="2">
    <source>
        <dbReference type="ARBA" id="ARBA00022603"/>
    </source>
</evidence>
<dbReference type="NCBIfam" id="TIGR00312">
    <property type="entry name" value="cbiD"/>
    <property type="match status" value="1"/>
</dbReference>
<name>A0A845QXH4_9CLOT</name>
<dbReference type="SUPFAM" id="SSF111342">
    <property type="entry name" value="CbiD-like"/>
    <property type="match status" value="1"/>
</dbReference>
<keyword evidence="4 5" id="KW-0949">S-adenosyl-L-methionine</keyword>
<dbReference type="InterPro" id="IPR036074">
    <property type="entry name" value="CbiD_sf"/>
</dbReference>
<comment type="catalytic activity">
    <reaction evidence="5">
        <text>Co-precorrin-5B + S-adenosyl-L-methionine = Co-precorrin-6A + S-adenosyl-L-homocysteine</text>
        <dbReference type="Rhea" id="RHEA:26285"/>
        <dbReference type="ChEBI" id="CHEBI:57856"/>
        <dbReference type="ChEBI" id="CHEBI:59789"/>
        <dbReference type="ChEBI" id="CHEBI:60063"/>
        <dbReference type="ChEBI" id="CHEBI:60064"/>
        <dbReference type="EC" id="2.1.1.195"/>
    </reaction>
</comment>
<evidence type="ECO:0000256" key="4">
    <source>
        <dbReference type="ARBA" id="ARBA00022691"/>
    </source>
</evidence>
<dbReference type="Proteomes" id="UP000467132">
    <property type="component" value="Unassembled WGS sequence"/>
</dbReference>
<dbReference type="GO" id="GO:0032259">
    <property type="term" value="P:methylation"/>
    <property type="evidence" value="ECO:0007669"/>
    <property type="project" value="UniProtKB-KW"/>
</dbReference>
<comment type="similarity">
    <text evidence="5">Belongs to the CbiD family.</text>
</comment>
<evidence type="ECO:0000256" key="1">
    <source>
        <dbReference type="ARBA" id="ARBA00022573"/>
    </source>
</evidence>
<keyword evidence="3 5" id="KW-0808">Transferase</keyword>
<dbReference type="PANTHER" id="PTHR35863:SF1">
    <property type="entry name" value="COBALT-PRECORRIN-5B C(1)-METHYLTRANSFERASE"/>
    <property type="match status" value="1"/>
</dbReference>
<dbReference type="PIRSF" id="PIRSF026782">
    <property type="entry name" value="CbiD"/>
    <property type="match status" value="1"/>
</dbReference>
<dbReference type="EMBL" id="QXXA01000006">
    <property type="protein sequence ID" value="NBI06479.1"/>
    <property type="molecule type" value="Genomic_DNA"/>
</dbReference>
<dbReference type="RefSeq" id="WP_160196957.1">
    <property type="nucleotide sequence ID" value="NZ_QXXA01000006.1"/>
</dbReference>
<dbReference type="HAMAP" id="MF_00787">
    <property type="entry name" value="CbiD"/>
    <property type="match status" value="1"/>
</dbReference>
<dbReference type="InterPro" id="IPR002748">
    <property type="entry name" value="CbiD"/>
</dbReference>
<sequence>MDRYVVKGGKKLRYGYTTGSSATAAAKAATRMLFTGCEIENVKIKTPKGWDLILDVEDIIIKKDKVKCAIVKDSGDDPDSTNGIKIYAEAELIEGEEVILTGGIGVGKVTREGLAVDIGEYAINPVPRKTIIEAVREELPEGLGVKITISIPEGVDIAKKTFNPKLGILGGISVLGTSGIVEPMSEEAFKDSIALELSVLKNKGIKKVIFSPGNYGRDFVEELNLKNYSLIKTSNFIGFMLDKAVEYDIEEILFVGHIGKMIKVSGGIFHTHSKVADARMEILASNYAALGGLQDDINNILNSITTDKAIEYIDENKRDDLFKILVQKITEKCRDRVYDSIKIGTVIFSKKYGLLGMCPIGKDMLEEYKNE</sequence>
<dbReference type="Gene3D" id="3.30.2110.10">
    <property type="entry name" value="CbiD-like"/>
    <property type="match status" value="1"/>
</dbReference>
<organism evidence="6 7">
    <name type="scientific">Senegalia massiliensis</name>
    <dbReference type="NCBI Taxonomy" id="1720316"/>
    <lineage>
        <taxon>Bacteria</taxon>
        <taxon>Bacillati</taxon>
        <taxon>Bacillota</taxon>
        <taxon>Clostridia</taxon>
        <taxon>Eubacteriales</taxon>
        <taxon>Clostridiaceae</taxon>
        <taxon>Senegalia</taxon>
    </lineage>
</organism>
<comment type="function">
    <text evidence="5">Catalyzes the methylation of C-1 in cobalt-precorrin-5B to form cobalt-precorrin-6A.</text>
</comment>
<keyword evidence="7" id="KW-1185">Reference proteome</keyword>
<reference evidence="6 7" key="1">
    <citation type="submission" date="2018-08" db="EMBL/GenBank/DDBJ databases">
        <title>Murine metabolic-syndrome-specific gut microbial biobank.</title>
        <authorList>
            <person name="Liu C."/>
        </authorList>
    </citation>
    <scope>NUCLEOTIDE SEQUENCE [LARGE SCALE GENOMIC DNA]</scope>
    <source>
        <strain evidence="6 7">583</strain>
    </source>
</reference>
<accession>A0A845QXH4</accession>
<evidence type="ECO:0000256" key="5">
    <source>
        <dbReference type="HAMAP-Rule" id="MF_00787"/>
    </source>
</evidence>
<proteinExistence type="inferred from homology"/>
<keyword evidence="1 5" id="KW-0169">Cobalamin biosynthesis</keyword>
<protein>
    <recommendedName>
        <fullName evidence="5">Cobalt-precorrin-5B C(1)-methyltransferase</fullName>
        <ecNumber evidence="5">2.1.1.195</ecNumber>
    </recommendedName>
    <alternativeName>
        <fullName evidence="5">Cobalt-precorrin-6A synthase</fullName>
    </alternativeName>
</protein>
<dbReference type="GO" id="GO:0008168">
    <property type="term" value="F:methyltransferase activity"/>
    <property type="evidence" value="ECO:0007669"/>
    <property type="project" value="UniProtKB-UniRule"/>
</dbReference>
<dbReference type="GO" id="GO:0019251">
    <property type="term" value="P:anaerobic cobalamin biosynthetic process"/>
    <property type="evidence" value="ECO:0007669"/>
    <property type="project" value="UniProtKB-UniRule"/>
</dbReference>
<dbReference type="Pfam" id="PF01888">
    <property type="entry name" value="CbiD"/>
    <property type="match status" value="1"/>
</dbReference>
<evidence type="ECO:0000313" key="6">
    <source>
        <dbReference type="EMBL" id="NBI06479.1"/>
    </source>
</evidence>
<gene>
    <name evidence="5 6" type="primary">cbiD</name>
    <name evidence="6" type="ORF">D3Z33_06335</name>
</gene>